<keyword evidence="2" id="KW-1185">Reference proteome</keyword>
<protein>
    <submittedName>
        <fullName evidence="1">RNA exonuclease Rex2</fullName>
    </submittedName>
</protein>
<dbReference type="EMBL" id="KZ824944">
    <property type="protein sequence ID" value="RAH72411.1"/>
    <property type="molecule type" value="Genomic_DNA"/>
</dbReference>
<name>A0ACD1HFH6_9EURO</name>
<keyword evidence="1" id="KW-0269">Exonuclease</keyword>
<sequence>MAFLRTLHSISLHPRKQLYQKPLFHVQALRARNHTMPLTRSTDPLVWIDCEMTGLDPETDQILQICCYITDADLKLLEPQGFETVIHQSPATLASMNEWCIETHGRTGLTAAVQASTVSAESAAAALLEYIQRYVPQPRTGLLAGNSVHADKAFLAKGPYRTVLEWLHYRIVDVSALKEMARRWGSDELLAAVPAKKEVHLAREDILESIAEMRFYRERLFR</sequence>
<proteinExistence type="predicted"/>
<dbReference type="Proteomes" id="UP000249661">
    <property type="component" value="Unassembled WGS sequence"/>
</dbReference>
<accession>A0ACD1HFH6</accession>
<evidence type="ECO:0000313" key="2">
    <source>
        <dbReference type="Proteomes" id="UP000249661"/>
    </source>
</evidence>
<evidence type="ECO:0000313" key="1">
    <source>
        <dbReference type="EMBL" id="RAH72411.1"/>
    </source>
</evidence>
<reference evidence="1" key="1">
    <citation type="submission" date="2018-02" db="EMBL/GenBank/DDBJ databases">
        <title>The genomes of Aspergillus section Nigri reveals drivers in fungal speciation.</title>
        <authorList>
            <consortium name="DOE Joint Genome Institute"/>
            <person name="Vesth T.C."/>
            <person name="Nybo J."/>
            <person name="Theobald S."/>
            <person name="Brandl J."/>
            <person name="Frisvad J.C."/>
            <person name="Nielsen K.F."/>
            <person name="Lyhne E.K."/>
            <person name="Kogle M.E."/>
            <person name="Kuo A."/>
            <person name="Riley R."/>
            <person name="Clum A."/>
            <person name="Nolan M."/>
            <person name="Lipzen A."/>
            <person name="Salamov A."/>
            <person name="Henrissat B."/>
            <person name="Wiebenga A."/>
            <person name="De vries R.P."/>
            <person name="Grigoriev I.V."/>
            <person name="Mortensen U.H."/>
            <person name="Andersen M.R."/>
            <person name="Baker S.E."/>
        </authorList>
    </citation>
    <scope>NUCLEOTIDE SEQUENCE</scope>
    <source>
        <strain evidence="1">CBS 121060</strain>
    </source>
</reference>
<keyword evidence="1" id="KW-0378">Hydrolase</keyword>
<keyword evidence="1" id="KW-0540">Nuclease</keyword>
<organism evidence="1 2">
    <name type="scientific">Aspergillus aculeatinus CBS 121060</name>
    <dbReference type="NCBI Taxonomy" id="1448322"/>
    <lineage>
        <taxon>Eukaryota</taxon>
        <taxon>Fungi</taxon>
        <taxon>Dikarya</taxon>
        <taxon>Ascomycota</taxon>
        <taxon>Pezizomycotina</taxon>
        <taxon>Eurotiomycetes</taxon>
        <taxon>Eurotiomycetidae</taxon>
        <taxon>Eurotiales</taxon>
        <taxon>Aspergillaceae</taxon>
        <taxon>Aspergillus</taxon>
        <taxon>Aspergillus subgen. Circumdati</taxon>
    </lineage>
</organism>
<gene>
    <name evidence="1" type="ORF">BO66DRAFT_390111</name>
</gene>